<dbReference type="EMBL" id="JRNH01000029">
    <property type="protein sequence ID" value="KGF19703.1"/>
    <property type="molecule type" value="Genomic_DNA"/>
</dbReference>
<dbReference type="AlphaFoldDB" id="A0A095YBU1"/>
<evidence type="ECO:0000313" key="2">
    <source>
        <dbReference type="Proteomes" id="UP000053528"/>
    </source>
</evidence>
<evidence type="ECO:0000313" key="1">
    <source>
        <dbReference type="EMBL" id="KGF19703.1"/>
    </source>
</evidence>
<gene>
    <name evidence="1" type="ORF">HMPREF2128_09050</name>
</gene>
<sequence length="113" mass="12438">MSNVKKVLEPDSLVGHAALPESMDWRQISQDMAADGRWGAAAWIQKGTEVSSIDPQSFNDHDPQLRFSLSEILRKPDPEAFGLRGFLAGLRSKPVVGAMQKTTGIRDIEYKAA</sequence>
<name>A0A095YBU1_9MICC</name>
<comment type="caution">
    <text evidence="1">The sequence shown here is derived from an EMBL/GenBank/DDBJ whole genome shotgun (WGS) entry which is preliminary data.</text>
</comment>
<organism evidence="1 2">
    <name type="scientific">Pseudoglutamicibacter albus DNF00011</name>
    <dbReference type="NCBI Taxonomy" id="1401063"/>
    <lineage>
        <taxon>Bacteria</taxon>
        <taxon>Bacillati</taxon>
        <taxon>Actinomycetota</taxon>
        <taxon>Actinomycetes</taxon>
        <taxon>Micrococcales</taxon>
        <taxon>Micrococcaceae</taxon>
        <taxon>Pseudoglutamicibacter</taxon>
    </lineage>
</organism>
<protein>
    <submittedName>
        <fullName evidence="1">Uncharacterized protein</fullName>
    </submittedName>
</protein>
<accession>A0A095YBU1</accession>
<dbReference type="Proteomes" id="UP000053528">
    <property type="component" value="Unassembled WGS sequence"/>
</dbReference>
<proteinExistence type="predicted"/>
<reference evidence="1 2" key="1">
    <citation type="submission" date="2014-07" db="EMBL/GenBank/DDBJ databases">
        <authorList>
            <person name="McCorrison J."/>
            <person name="Sanka R."/>
            <person name="Torralba M."/>
            <person name="Gillis M."/>
            <person name="Haft D.H."/>
            <person name="Methe B."/>
            <person name="Sutton G."/>
            <person name="Nelson K.E."/>
        </authorList>
    </citation>
    <scope>NUCLEOTIDE SEQUENCE [LARGE SCALE GENOMIC DNA]</scope>
    <source>
        <strain evidence="1 2">DNF00011</strain>
    </source>
</reference>